<keyword evidence="1" id="KW-0472">Membrane</keyword>
<feature type="transmembrane region" description="Helical" evidence="1">
    <location>
        <begin position="7"/>
        <end position="30"/>
    </location>
</feature>
<name>A0A641MJX3_9BACE</name>
<keyword evidence="1" id="KW-1133">Transmembrane helix</keyword>
<dbReference type="GO" id="GO:0016301">
    <property type="term" value="F:kinase activity"/>
    <property type="evidence" value="ECO:0007669"/>
    <property type="project" value="UniProtKB-KW"/>
</dbReference>
<evidence type="ECO:0000256" key="1">
    <source>
        <dbReference type="SAM" id="Phobius"/>
    </source>
</evidence>
<protein>
    <submittedName>
        <fullName evidence="2">Sensor histidine kinase</fullName>
    </submittedName>
</protein>
<keyword evidence="2" id="KW-0418">Kinase</keyword>
<feature type="non-terminal residue" evidence="2">
    <location>
        <position position="131"/>
    </location>
</feature>
<keyword evidence="1" id="KW-0812">Transmembrane</keyword>
<reference evidence="2" key="1">
    <citation type="journal article" date="2019" name="Nat. Med.">
        <title>A library of human gut bacterial isolates paired with longitudinal multiomics data enables mechanistic microbiome research.</title>
        <authorList>
            <person name="Poyet M."/>
            <person name="Groussin M."/>
            <person name="Gibbons S.M."/>
            <person name="Avila-Pacheco J."/>
            <person name="Jiang X."/>
            <person name="Kearney S.M."/>
            <person name="Perrotta A.R."/>
            <person name="Berdy B."/>
            <person name="Zhao S."/>
            <person name="Lieberman T.D."/>
            <person name="Swanson P.K."/>
            <person name="Smith M."/>
            <person name="Roesemann S."/>
            <person name="Alexander J.E."/>
            <person name="Rich S.A."/>
            <person name="Livny J."/>
            <person name="Vlamakis H."/>
            <person name="Clish C."/>
            <person name="Bullock K."/>
            <person name="Deik A."/>
            <person name="Scott J."/>
            <person name="Pierce K.A."/>
            <person name="Xavier R.J."/>
            <person name="Alm E.J."/>
        </authorList>
    </citation>
    <scope>NUCLEOTIDE SEQUENCE</scope>
    <source>
        <strain evidence="2">BIOML-A21</strain>
    </source>
</reference>
<keyword evidence="2" id="KW-0808">Transferase</keyword>
<evidence type="ECO:0000313" key="2">
    <source>
        <dbReference type="EMBL" id="KAA3710950.1"/>
    </source>
</evidence>
<accession>A0A641MJX3</accession>
<organism evidence="2">
    <name type="scientific">Bacteroides salyersiae</name>
    <dbReference type="NCBI Taxonomy" id="291644"/>
    <lineage>
        <taxon>Bacteria</taxon>
        <taxon>Pseudomonadati</taxon>
        <taxon>Bacteroidota</taxon>
        <taxon>Bacteroidia</taxon>
        <taxon>Bacteroidales</taxon>
        <taxon>Bacteroidaceae</taxon>
        <taxon>Bacteroides</taxon>
    </lineage>
</organism>
<dbReference type="AlphaFoldDB" id="A0A641MJX3"/>
<comment type="caution">
    <text evidence="2">The sequence shown here is derived from an EMBL/GenBank/DDBJ whole genome shotgun (WGS) entry which is preliminary data.</text>
</comment>
<sequence length="131" mass="15312">MKLIYRIVIRISLLLILVLGVWAVFFYMAMMDEVNDEVDDSLEDYSEVIIIRTLAGEELPSQNTGSNNQYYLREVTEEYADSREDITYKDSMVYIVEKGETEPARILTTIFKDDENRFYELTVSTPSIEKE</sequence>
<gene>
    <name evidence="2" type="ORF">F3F94_18125</name>
</gene>
<dbReference type="EMBL" id="VWMU01000205">
    <property type="protein sequence ID" value="KAA3710950.1"/>
    <property type="molecule type" value="Genomic_DNA"/>
</dbReference>
<proteinExistence type="predicted"/>